<dbReference type="EMBL" id="FNUT01000010">
    <property type="protein sequence ID" value="SEG58777.1"/>
    <property type="molecule type" value="Genomic_DNA"/>
</dbReference>
<dbReference type="PANTHER" id="PTHR43792">
    <property type="entry name" value="GNAT FAMILY, PUTATIVE (AFU_ORTHOLOGUE AFUA_3G00765)-RELATED-RELATED"/>
    <property type="match status" value="1"/>
</dbReference>
<dbReference type="InterPro" id="IPR051531">
    <property type="entry name" value="N-acetyltransferase"/>
</dbReference>
<accession>A0A1H6BER1</accession>
<dbReference type="OrthoDB" id="9788916at2"/>
<dbReference type="GO" id="GO:0016747">
    <property type="term" value="F:acyltransferase activity, transferring groups other than amino-acyl groups"/>
    <property type="evidence" value="ECO:0007669"/>
    <property type="project" value="InterPro"/>
</dbReference>
<dbReference type="Proteomes" id="UP000236731">
    <property type="component" value="Unassembled WGS sequence"/>
</dbReference>
<dbReference type="RefSeq" id="WP_103907178.1">
    <property type="nucleotide sequence ID" value="NZ_CP049246.1"/>
</dbReference>
<proteinExistence type="predicted"/>
<keyword evidence="2" id="KW-0808">Transferase</keyword>
<feature type="domain" description="N-acetyltransferase" evidence="1">
    <location>
        <begin position="8"/>
        <end position="170"/>
    </location>
</feature>
<protein>
    <submittedName>
        <fullName evidence="2">Protein N-acetyltransferase, RimJ/RimL family</fullName>
    </submittedName>
</protein>
<dbReference type="SUPFAM" id="SSF55729">
    <property type="entry name" value="Acyl-CoA N-acyltransferases (Nat)"/>
    <property type="match status" value="1"/>
</dbReference>
<evidence type="ECO:0000259" key="1">
    <source>
        <dbReference type="PROSITE" id="PS51186"/>
    </source>
</evidence>
<sequence length="171" mass="19777">MTLTTERLILEQPTAADFQRFYEIYGDPETNAFNPYGGMSYERANTIFPEILSHWDIHDFGLWKIKTKEFPDRTIGFGGLSWKKYILEDRLNLGYRLDTAAWGKGFATELANNAITYGFNTLNKPEIFAIVRPANKPSIHVLEKCRFDHVGYLDDFPGLEKSLIYKLQRKA</sequence>
<dbReference type="PROSITE" id="PS51186">
    <property type="entry name" value="GNAT"/>
    <property type="match status" value="1"/>
</dbReference>
<dbReference type="InterPro" id="IPR000182">
    <property type="entry name" value="GNAT_dom"/>
</dbReference>
<dbReference type="Pfam" id="PF13302">
    <property type="entry name" value="Acetyltransf_3"/>
    <property type="match status" value="1"/>
</dbReference>
<dbReference type="InterPro" id="IPR016181">
    <property type="entry name" value="Acyl_CoA_acyltransferase"/>
</dbReference>
<name>A0A1H6BER1_9SPHI</name>
<dbReference type="Gene3D" id="3.40.630.30">
    <property type="match status" value="1"/>
</dbReference>
<keyword evidence="3" id="KW-1185">Reference proteome</keyword>
<organism evidence="2 3">
    <name type="scientific">Sphingobacterium lactis</name>
    <dbReference type="NCBI Taxonomy" id="797291"/>
    <lineage>
        <taxon>Bacteria</taxon>
        <taxon>Pseudomonadati</taxon>
        <taxon>Bacteroidota</taxon>
        <taxon>Sphingobacteriia</taxon>
        <taxon>Sphingobacteriales</taxon>
        <taxon>Sphingobacteriaceae</taxon>
        <taxon>Sphingobacterium</taxon>
    </lineage>
</organism>
<dbReference type="AlphaFoldDB" id="A0A1H6BER1"/>
<reference evidence="3" key="1">
    <citation type="submission" date="2016-10" db="EMBL/GenBank/DDBJ databases">
        <authorList>
            <person name="Varghese N."/>
            <person name="Submissions S."/>
        </authorList>
    </citation>
    <scope>NUCLEOTIDE SEQUENCE [LARGE SCALE GENOMIC DNA]</scope>
    <source>
        <strain evidence="3">DSM 22361</strain>
    </source>
</reference>
<gene>
    <name evidence="2" type="ORF">SAMN05421877_11040</name>
</gene>
<dbReference type="PANTHER" id="PTHR43792:SF1">
    <property type="entry name" value="N-ACETYLTRANSFERASE DOMAIN-CONTAINING PROTEIN"/>
    <property type="match status" value="1"/>
</dbReference>
<evidence type="ECO:0000313" key="2">
    <source>
        <dbReference type="EMBL" id="SEG58777.1"/>
    </source>
</evidence>
<evidence type="ECO:0000313" key="3">
    <source>
        <dbReference type="Proteomes" id="UP000236731"/>
    </source>
</evidence>